<evidence type="ECO:0000313" key="2">
    <source>
        <dbReference type="EnsemblMetazoa" id="AATE021909-PA.1"/>
    </source>
</evidence>
<reference evidence="3" key="1">
    <citation type="submission" date="2021-09" db="EMBL/GenBank/DDBJ databases">
        <authorList>
            <consortium name="Infravec"/>
            <person name="Campbell I L."/>
            <person name="Maslen G."/>
            <person name="Yates A."/>
        </authorList>
    </citation>
    <scope>NUCLEOTIDE SEQUENCE [LARGE SCALE GENOMIC DNA]</scope>
    <source>
        <strain evidence="3">Infravec2 EBRE</strain>
    </source>
</reference>
<accession>A0A8W7NZQ2</accession>
<protein>
    <recommendedName>
        <fullName evidence="4">Invertebrate defensins family profile domain-containing protein</fullName>
    </recommendedName>
</protein>
<proteinExistence type="predicted"/>
<feature type="chain" id="PRO_5044694479" description="Invertebrate defensins family profile domain-containing protein" evidence="1">
    <location>
        <begin position="29"/>
        <end position="92"/>
    </location>
</feature>
<dbReference type="EnsemblMetazoa" id="AATE021909-RA">
    <property type="protein sequence ID" value="AATE021909-PA.1"/>
    <property type="gene ID" value="AATE021909"/>
</dbReference>
<sequence>MNTCRLAMLVFGAMLVIVLPMLTGQASANPLSIDFFDSSPVQSPEERTLDFQPRVGMVQTLTCTNPNCMAQCRGRGYRRGSCQIGRCFCSYV</sequence>
<evidence type="ECO:0008006" key="4">
    <source>
        <dbReference type="Google" id="ProtNLM"/>
    </source>
</evidence>
<keyword evidence="3" id="KW-1185">Reference proteome</keyword>
<keyword evidence="1" id="KW-0732">Signal</keyword>
<evidence type="ECO:0000313" key="3">
    <source>
        <dbReference type="Proteomes" id="UP000075880"/>
    </source>
</evidence>
<reference evidence="2" key="2">
    <citation type="submission" date="2022-08" db="UniProtKB">
        <authorList>
            <consortium name="EnsemblMetazoa"/>
        </authorList>
    </citation>
    <scope>IDENTIFICATION</scope>
    <source>
        <strain evidence="2">EBRO</strain>
    </source>
</reference>
<feature type="signal peptide" evidence="1">
    <location>
        <begin position="1"/>
        <end position="28"/>
    </location>
</feature>
<dbReference type="OrthoDB" id="7732999at2759"/>
<evidence type="ECO:0000256" key="1">
    <source>
        <dbReference type="SAM" id="SignalP"/>
    </source>
</evidence>
<name>A0A8W7NZQ2_ANOAO</name>
<organism evidence="2">
    <name type="scientific">Anopheles atroparvus</name>
    <name type="common">European mosquito</name>
    <dbReference type="NCBI Taxonomy" id="41427"/>
    <lineage>
        <taxon>Eukaryota</taxon>
        <taxon>Metazoa</taxon>
        <taxon>Ecdysozoa</taxon>
        <taxon>Arthropoda</taxon>
        <taxon>Hexapoda</taxon>
        <taxon>Insecta</taxon>
        <taxon>Pterygota</taxon>
        <taxon>Neoptera</taxon>
        <taxon>Endopterygota</taxon>
        <taxon>Diptera</taxon>
        <taxon>Nematocera</taxon>
        <taxon>Culicoidea</taxon>
        <taxon>Culicidae</taxon>
        <taxon>Anophelinae</taxon>
        <taxon>Anopheles</taxon>
    </lineage>
</organism>
<dbReference type="EnsemblMetazoa" id="ENSAATROPT007762">
    <property type="protein sequence ID" value="ENSAATROPP006966"/>
    <property type="gene ID" value="ENSAATROPG006324"/>
</dbReference>
<dbReference type="Proteomes" id="UP000075880">
    <property type="component" value="Unassembled WGS sequence"/>
</dbReference>
<dbReference type="AlphaFoldDB" id="A0A8W7NZQ2"/>